<evidence type="ECO:0000256" key="3">
    <source>
        <dbReference type="ARBA" id="ARBA00022679"/>
    </source>
</evidence>
<evidence type="ECO:0000256" key="2">
    <source>
        <dbReference type="ARBA" id="ARBA00022603"/>
    </source>
</evidence>
<accession>A0A0D2F6X2</accession>
<dbReference type="InterPro" id="IPR002905">
    <property type="entry name" value="Trm1"/>
</dbReference>
<keyword evidence="15" id="KW-1185">Reference proteome</keyword>
<organism evidence="14 15">
    <name type="scientific">Exophiala xenobiotica</name>
    <dbReference type="NCBI Taxonomy" id="348802"/>
    <lineage>
        <taxon>Eukaryota</taxon>
        <taxon>Fungi</taxon>
        <taxon>Dikarya</taxon>
        <taxon>Ascomycota</taxon>
        <taxon>Pezizomycotina</taxon>
        <taxon>Eurotiomycetes</taxon>
        <taxon>Chaetothyriomycetidae</taxon>
        <taxon>Chaetothyriales</taxon>
        <taxon>Herpotrichiellaceae</taxon>
        <taxon>Exophiala</taxon>
    </lineage>
</organism>
<evidence type="ECO:0000256" key="7">
    <source>
        <dbReference type="ARBA" id="ARBA00039099"/>
    </source>
</evidence>
<name>A0A0D2F6X2_9EURO</name>
<gene>
    <name evidence="14" type="ORF">PV05_04463</name>
</gene>
<dbReference type="Proteomes" id="UP000054342">
    <property type="component" value="Unassembled WGS sequence"/>
</dbReference>
<dbReference type="GO" id="GO:0005634">
    <property type="term" value="C:nucleus"/>
    <property type="evidence" value="ECO:0007669"/>
    <property type="project" value="TreeGrafter"/>
</dbReference>
<dbReference type="RefSeq" id="XP_013316318.1">
    <property type="nucleotide sequence ID" value="XM_013460864.1"/>
</dbReference>
<evidence type="ECO:0000256" key="6">
    <source>
        <dbReference type="ARBA" id="ARBA00022884"/>
    </source>
</evidence>
<evidence type="ECO:0000256" key="8">
    <source>
        <dbReference type="ARBA" id="ARBA00051897"/>
    </source>
</evidence>
<keyword evidence="6 12" id="KW-0694">RNA-binding</keyword>
<dbReference type="InterPro" id="IPR029063">
    <property type="entry name" value="SAM-dependent_MTases_sf"/>
</dbReference>
<feature type="compositionally biased region" description="Basic and acidic residues" evidence="13">
    <location>
        <begin position="806"/>
        <end position="822"/>
    </location>
</feature>
<dbReference type="OrthoDB" id="6349953at2759"/>
<dbReference type="GO" id="GO:0160104">
    <property type="term" value="F:tRNA (guanine(26)-N2)-dimethyltransferase activity"/>
    <property type="evidence" value="ECO:0007669"/>
    <property type="project" value="UniProtKB-EC"/>
</dbReference>
<dbReference type="FunFam" id="3.40.50.150:FF:000051">
    <property type="entry name" value="tRNA (guanine(26)-N(2))-dimethyltransferase"/>
    <property type="match status" value="1"/>
</dbReference>
<evidence type="ECO:0000313" key="15">
    <source>
        <dbReference type="Proteomes" id="UP000054342"/>
    </source>
</evidence>
<comment type="catalytic activity">
    <reaction evidence="8">
        <text>guanosine(26) in tRNA + 2 S-adenosyl-L-methionine = N(2)-dimethylguanosine(26) in tRNA + 2 S-adenosyl-L-homocysteine + 2 H(+)</text>
        <dbReference type="Rhea" id="RHEA:43140"/>
        <dbReference type="Rhea" id="RHEA-COMP:10359"/>
        <dbReference type="Rhea" id="RHEA-COMP:10360"/>
        <dbReference type="ChEBI" id="CHEBI:15378"/>
        <dbReference type="ChEBI" id="CHEBI:57856"/>
        <dbReference type="ChEBI" id="CHEBI:59789"/>
        <dbReference type="ChEBI" id="CHEBI:74269"/>
        <dbReference type="ChEBI" id="CHEBI:74513"/>
        <dbReference type="EC" id="2.1.1.216"/>
    </reaction>
</comment>
<feature type="compositionally biased region" description="Basic and acidic residues" evidence="13">
    <location>
        <begin position="260"/>
        <end position="270"/>
    </location>
</feature>
<evidence type="ECO:0000256" key="4">
    <source>
        <dbReference type="ARBA" id="ARBA00022691"/>
    </source>
</evidence>
<feature type="compositionally biased region" description="Basic residues" evidence="13">
    <location>
        <begin position="132"/>
        <end position="147"/>
    </location>
</feature>
<dbReference type="FunFam" id="3.30.56.70:FF:000001">
    <property type="entry name" value="tRNA (guanine(26)-N(2))-dimethyltransferase"/>
    <property type="match status" value="1"/>
</dbReference>
<dbReference type="EMBL" id="KN847319">
    <property type="protein sequence ID" value="KIW55734.1"/>
    <property type="molecule type" value="Genomic_DNA"/>
</dbReference>
<comment type="similarity">
    <text evidence="12">Belongs to the class I-like SAM-binding methyltransferase superfamily. Trm1 family.</text>
</comment>
<dbReference type="Pfam" id="PF02005">
    <property type="entry name" value="TRM"/>
    <property type="match status" value="2"/>
</dbReference>
<evidence type="ECO:0000256" key="5">
    <source>
        <dbReference type="ARBA" id="ARBA00022694"/>
    </source>
</evidence>
<dbReference type="PROSITE" id="PS51626">
    <property type="entry name" value="SAM_MT_TRM1"/>
    <property type="match status" value="1"/>
</dbReference>
<dbReference type="Gene3D" id="3.30.56.70">
    <property type="entry name" value="N2,N2-dimethylguanosine tRNA methyltransferase, C-terminal domain"/>
    <property type="match status" value="1"/>
</dbReference>
<dbReference type="PANTHER" id="PTHR10631">
    <property type="entry name" value="N 2 ,N 2 -DIMETHYLGUANOSINE TRNA METHYLTRANSFERASE"/>
    <property type="match status" value="1"/>
</dbReference>
<dbReference type="GO" id="GO:0000049">
    <property type="term" value="F:tRNA binding"/>
    <property type="evidence" value="ECO:0007669"/>
    <property type="project" value="UniProtKB-UniRule"/>
</dbReference>
<keyword evidence="3 12" id="KW-0808">Transferase</keyword>
<dbReference type="STRING" id="348802.A0A0D2F6X2"/>
<dbReference type="EC" id="2.1.1.216" evidence="7"/>
<reference evidence="14 15" key="1">
    <citation type="submission" date="2015-01" db="EMBL/GenBank/DDBJ databases">
        <title>The Genome Sequence of Exophiala xenobiotica CBS118157.</title>
        <authorList>
            <consortium name="The Broad Institute Genomics Platform"/>
            <person name="Cuomo C."/>
            <person name="de Hoog S."/>
            <person name="Gorbushina A."/>
            <person name="Stielow B."/>
            <person name="Teixiera M."/>
            <person name="Abouelleil A."/>
            <person name="Chapman S.B."/>
            <person name="Priest M."/>
            <person name="Young S.K."/>
            <person name="Wortman J."/>
            <person name="Nusbaum C."/>
            <person name="Birren B."/>
        </authorList>
    </citation>
    <scope>NUCLEOTIDE SEQUENCE [LARGE SCALE GENOMIC DNA]</scope>
    <source>
        <strain evidence="14 15">CBS 118157</strain>
    </source>
</reference>
<feature type="region of interest" description="Disordered" evidence="13">
    <location>
        <begin position="128"/>
        <end position="292"/>
    </location>
</feature>
<evidence type="ECO:0000256" key="13">
    <source>
        <dbReference type="SAM" id="MobiDB-lite"/>
    </source>
</evidence>
<dbReference type="GeneID" id="25326371"/>
<dbReference type="PANTHER" id="PTHR10631:SF3">
    <property type="entry name" value="TRNA (GUANINE(26)-N(2))-DIMETHYLTRANSFERASE"/>
    <property type="match status" value="1"/>
</dbReference>
<evidence type="ECO:0000256" key="12">
    <source>
        <dbReference type="PROSITE-ProRule" id="PRU00958"/>
    </source>
</evidence>
<feature type="compositionally biased region" description="Acidic residues" evidence="13">
    <location>
        <begin position="242"/>
        <end position="251"/>
    </location>
</feature>
<keyword evidence="5 12" id="KW-0819">tRNA processing</keyword>
<keyword evidence="4 12" id="KW-0949">S-adenosyl-L-methionine</keyword>
<evidence type="ECO:0000256" key="11">
    <source>
        <dbReference type="ARBA" id="ARBA00083299"/>
    </source>
</evidence>
<evidence type="ECO:0000256" key="9">
    <source>
        <dbReference type="ARBA" id="ARBA00077143"/>
    </source>
</evidence>
<sequence length="846" mass="92434">MKLVFISSSLQSRPFVKGILHLSSPCIISYSFEARRSISTSVFRFQMAPSSPLEATVIDGKKYRNVREGLASVLAPYSQDSRPSGKQTRNNDEGDQAVFYNPIQQFNRDLSVLAITVYGEGAVVEKEARLGQKNHARKSAKERKKQKSKTDSHDATAAEPPATHTDGGKRNARATADVNGDAVESESNDKAKTNDEAAGIATTLDTAVEQANGRKRKADEITDPYTGPSAADPSKKARTSDDVEEDEDDLLVEAFSSDPLAEKGAEREKNQNGGTRQEGNLQEAATSSVSASTEKRIPFTILDALSATGLRALRYAKEIPFATNVVANDLSPASVQAIELNIRHNDVKDKVHSNLGDARGFMYSKVGNEKQRQGDGYVHRFDVIDLDPYGTAAPFIDASLQALQDGGMLCVTCTDAGVFASTGYPEKTYALYGGMPVKGPHSHEGGLRLILNAVAIAGARYGLAIEPLLSLYIDYYARTFIRVHRKQNEVKMLAGTTMTVYNCAHGCGAWTTQPLLRNQPQTSKNGETFYKFSFAQAPSTTPDCEHCGSKLHLCGPMWAGPLHNPHFVQRMLDKIPSLDKNVYGTTERLEGMLTLALEEDLSPQPSPAATSAAQHATTSDTKIIPRLPPNVIDGAPFFIIPNQIAKVIHCATPSENMIRGAILSTGYRVTRSHCKPGSIKTNAPWSVLWEIMREFMRTKAPIKEGAVKKGTPGWNILSRVRGTERSFVSGLADLTKDQLKRCETKEDLKTVLHGMLGRLEKDNPASSAGGEEATTQTNGRLEESEALSEDQPRRSRSRSSSTVETGKLKIVFDEKLGKEKPRAKLVRYQMNPRENWGPMSRAGKMG</sequence>
<dbReference type="InterPro" id="IPR042296">
    <property type="entry name" value="tRNA_met_Trm1_C"/>
</dbReference>
<dbReference type="AlphaFoldDB" id="A0A0D2F6X2"/>
<proteinExistence type="inferred from homology"/>
<dbReference type="Gene3D" id="3.40.50.150">
    <property type="entry name" value="Vaccinia Virus protein VP39"/>
    <property type="match status" value="2"/>
</dbReference>
<keyword evidence="2 12" id="KW-0489">Methyltransferase</keyword>
<evidence type="ECO:0000313" key="14">
    <source>
        <dbReference type="EMBL" id="KIW55734.1"/>
    </source>
</evidence>
<dbReference type="SUPFAM" id="SSF53335">
    <property type="entry name" value="S-adenosyl-L-methionine-dependent methyltransferases"/>
    <property type="match status" value="1"/>
</dbReference>
<dbReference type="HOGENOM" id="CLU_010862_2_0_1"/>
<feature type="region of interest" description="Disordered" evidence="13">
    <location>
        <begin position="759"/>
        <end position="846"/>
    </location>
</feature>
<evidence type="ECO:0000256" key="10">
    <source>
        <dbReference type="ARBA" id="ARBA00082896"/>
    </source>
</evidence>
<keyword evidence="1 12" id="KW-0820">tRNA-binding</keyword>
<dbReference type="GO" id="GO:0002940">
    <property type="term" value="P:tRNA N2-guanine methylation"/>
    <property type="evidence" value="ECO:0007669"/>
    <property type="project" value="TreeGrafter"/>
</dbReference>
<feature type="compositionally biased region" description="Polar residues" evidence="13">
    <location>
        <begin position="271"/>
        <end position="280"/>
    </location>
</feature>
<evidence type="ECO:0000256" key="1">
    <source>
        <dbReference type="ARBA" id="ARBA00022555"/>
    </source>
</evidence>
<protein>
    <recommendedName>
        <fullName evidence="7">tRNA (guanine(26)-N(2))-dimethyltransferase</fullName>
        <ecNumber evidence="7">2.1.1.216</ecNumber>
    </recommendedName>
    <alternativeName>
        <fullName evidence="10">tRNA 2,2-dimethylguanosine-26 methyltransferase</fullName>
    </alternativeName>
    <alternativeName>
        <fullName evidence="9">tRNA(guanine-26,N(2)-N(2)) methyltransferase</fullName>
    </alternativeName>
    <alternativeName>
        <fullName evidence="11">tRNA(m(2,2)G26)dimethyltransferase</fullName>
    </alternativeName>
</protein>